<evidence type="ECO:0000259" key="5">
    <source>
        <dbReference type="Pfam" id="PF07993"/>
    </source>
</evidence>
<evidence type="ECO:0000313" key="7">
    <source>
        <dbReference type="Proteomes" id="UP000541558"/>
    </source>
</evidence>
<dbReference type="OrthoDB" id="429813at2759"/>
<evidence type="ECO:0000259" key="4">
    <source>
        <dbReference type="Pfam" id="PF00501"/>
    </source>
</evidence>
<dbReference type="InterPro" id="IPR036291">
    <property type="entry name" value="NAD(P)-bd_dom_sf"/>
</dbReference>
<evidence type="ECO:0000256" key="3">
    <source>
        <dbReference type="SAM" id="MobiDB-lite"/>
    </source>
</evidence>
<feature type="region of interest" description="Disordered" evidence="3">
    <location>
        <begin position="1096"/>
        <end position="1128"/>
    </location>
</feature>
<keyword evidence="7" id="KW-1185">Reference proteome</keyword>
<protein>
    <recommendedName>
        <fullName evidence="8">Acetyl-CoA synthetase-like protein</fullName>
    </recommendedName>
</protein>
<dbReference type="InterPro" id="IPR020845">
    <property type="entry name" value="AMP-binding_CS"/>
</dbReference>
<dbReference type="InterPro" id="IPR013120">
    <property type="entry name" value="FAR_NAD-bd"/>
</dbReference>
<keyword evidence="1" id="KW-0596">Phosphopantetheine</keyword>
<dbReference type="SUPFAM" id="SSF51735">
    <property type="entry name" value="NAD(P)-binding Rossmann-fold domains"/>
    <property type="match status" value="1"/>
</dbReference>
<gene>
    <name evidence="6" type="ORF">D9611_011470</name>
</gene>
<dbReference type="Gene3D" id="3.40.50.12780">
    <property type="entry name" value="N-terminal domain of ligase-like"/>
    <property type="match status" value="1"/>
</dbReference>
<dbReference type="AlphaFoldDB" id="A0A8H5CE68"/>
<dbReference type="PANTHER" id="PTHR43439">
    <property type="entry name" value="PHENYLACETATE-COENZYME A LIGASE"/>
    <property type="match status" value="1"/>
</dbReference>
<dbReference type="Pfam" id="PF23562">
    <property type="entry name" value="AMP-binding_C_3"/>
    <property type="match status" value="1"/>
</dbReference>
<proteinExistence type="predicted"/>
<dbReference type="SUPFAM" id="SSF56801">
    <property type="entry name" value="Acetyl-CoA synthetase-like"/>
    <property type="match status" value="1"/>
</dbReference>
<dbReference type="PROSITE" id="PS00455">
    <property type="entry name" value="AMP_BINDING"/>
    <property type="match status" value="1"/>
</dbReference>
<dbReference type="PANTHER" id="PTHR43439:SF2">
    <property type="entry name" value="ENZYME, PUTATIVE (JCVI)-RELATED"/>
    <property type="match status" value="1"/>
</dbReference>
<reference evidence="6 7" key="1">
    <citation type="journal article" date="2020" name="ISME J.">
        <title>Uncovering the hidden diversity of litter-decomposition mechanisms in mushroom-forming fungi.</title>
        <authorList>
            <person name="Floudas D."/>
            <person name="Bentzer J."/>
            <person name="Ahren D."/>
            <person name="Johansson T."/>
            <person name="Persson P."/>
            <person name="Tunlid A."/>
        </authorList>
    </citation>
    <scope>NUCLEOTIDE SEQUENCE [LARGE SCALE GENOMIC DNA]</scope>
    <source>
        <strain evidence="6 7">CBS 175.51</strain>
    </source>
</reference>
<dbReference type="InterPro" id="IPR000873">
    <property type="entry name" value="AMP-dep_synth/lig_dom"/>
</dbReference>
<evidence type="ECO:0000256" key="1">
    <source>
        <dbReference type="ARBA" id="ARBA00022450"/>
    </source>
</evidence>
<dbReference type="Pfam" id="PF00501">
    <property type="entry name" value="AMP-binding"/>
    <property type="match status" value="1"/>
</dbReference>
<comment type="caution">
    <text evidence="6">The sequence shown here is derived from an EMBL/GenBank/DDBJ whole genome shotgun (WGS) entry which is preliminary data.</text>
</comment>
<dbReference type="InterPro" id="IPR042099">
    <property type="entry name" value="ANL_N_sf"/>
</dbReference>
<feature type="domain" description="Thioester reductase (TE)" evidence="5">
    <location>
        <begin position="723"/>
        <end position="937"/>
    </location>
</feature>
<dbReference type="Proteomes" id="UP000541558">
    <property type="component" value="Unassembled WGS sequence"/>
</dbReference>
<evidence type="ECO:0000313" key="6">
    <source>
        <dbReference type="EMBL" id="KAF5339609.1"/>
    </source>
</evidence>
<evidence type="ECO:0008006" key="8">
    <source>
        <dbReference type="Google" id="ProtNLM"/>
    </source>
</evidence>
<evidence type="ECO:0000256" key="2">
    <source>
        <dbReference type="ARBA" id="ARBA00022553"/>
    </source>
</evidence>
<dbReference type="Gene3D" id="3.40.50.720">
    <property type="entry name" value="NAD(P)-binding Rossmann-like Domain"/>
    <property type="match status" value="1"/>
</dbReference>
<name>A0A8H5CE68_9AGAR</name>
<organism evidence="6 7">
    <name type="scientific">Ephemerocybe angulata</name>
    <dbReference type="NCBI Taxonomy" id="980116"/>
    <lineage>
        <taxon>Eukaryota</taxon>
        <taxon>Fungi</taxon>
        <taxon>Dikarya</taxon>
        <taxon>Basidiomycota</taxon>
        <taxon>Agaricomycotina</taxon>
        <taxon>Agaricomycetes</taxon>
        <taxon>Agaricomycetidae</taxon>
        <taxon>Agaricales</taxon>
        <taxon>Agaricineae</taxon>
        <taxon>Psathyrellaceae</taxon>
        <taxon>Ephemerocybe</taxon>
    </lineage>
</organism>
<accession>A0A8H5CE68</accession>
<sequence>MSLFPCRQATSGVSSFRTPPLDLTLPGIYDFHRLHNPTHPIFCWDTDDGVHFLTWAKASQGIHNVARRVASAVGSTRTVVAILAVTDQISYFAHIAGIIRAGHCAFPISPRNSDAAVANLLHKAGAKYVLVSGDRAMQKLAQSAQERLDGASVVVLDVPSFKEIFETEPEGTLPDVQDIGRDATALILHSSGSTSFPKPIHLSHRNLVEWGLQPYFGEVDISGRILSNHALPLFHAMGIVSTCWALTTGVILSNFAPKSPPQVPTPESTFESMVASNSQLVFCVPTFLEEWVQDDDKVEFLKKLDAIVSTLDIARFLRLTKVQMFGGAPIRQTTGDALHGNGVKLFPFYGATELGGSSQFLLSKPPDAGWEYFKLSPHTSPVLIPEAGDEAISRLYFKPSPTHSPATLNIELDGERVYDTKDLLVCHPTERGLWKIHGRADDQIMHSTGEKTNPVPIEAVITRHPNIRSAIVFGRGRFQAGVLIEPCTPSLPEDENASFIDDIWPQIEEANKISPSHSRIFKEMIIVAVPGKPFLYTAKGSVRRQNILDLYKDEISALYDLWEVQQQHRGSSNGSAVDLASLEGCISFVRETVRKALQLEDGEEGLGDGDDIFQHGCDSLQAIWIRNEVVGVVRSLGFEPDWMRPSSSNFVYAYPTIAALAQHTFEGCNNSPENSCEGENQLKSDSYEEKTVRKMLGLVEKYSQSFPGHTPGGLALERKLSYSREVFVLNRRHGTLGSQERQLKGFRERGIDAAFLDFGKIRFLEGDLEVEGFGLDGNEVEEMRREVTCVMHVAWRVDFNIGISSMEPLIAGTRNLVDFALSSLHDKPPKFLFASSIGVLRNYPDVFAPEESVSDPKVALGSGYPESKWVAEQLLVRASQETALRPVIVRIGQLSGGRNGYWSPSEWVPSIVRSGELLGCLPRSPGLVSWLPVHTAASAFTEIRGCEEPFLHFVHPAPIPWNDLVELLAEALLVPQVSYKEWLGKLEECKTASTSDLESNPALKLLEFYQSVERLSISEEGEAFGFPRLWTAKAVNHARSLHPPVLQPLDRKDVAAWISYWKSEAAGLLQVPGFDAVQYTETLLTSKRGLRPYLSHGSAAAPSGSSRRGRSGSTKSTRMGSSSAPMSGVSSQIYEQERMWQGVKAQILVVISNLMLWIRLALSLPLRLLANFQSLERST</sequence>
<dbReference type="InterPro" id="IPR051414">
    <property type="entry name" value="Adenylate-forming_Reductase"/>
</dbReference>
<dbReference type="EMBL" id="JAACJK010000007">
    <property type="protein sequence ID" value="KAF5339609.1"/>
    <property type="molecule type" value="Genomic_DNA"/>
</dbReference>
<feature type="domain" description="AMP-dependent synthetase/ligase" evidence="4">
    <location>
        <begin position="37"/>
        <end position="360"/>
    </location>
</feature>
<keyword evidence="2" id="KW-0597">Phosphoprotein</keyword>
<dbReference type="Pfam" id="PF07993">
    <property type="entry name" value="NAD_binding_4"/>
    <property type="match status" value="1"/>
</dbReference>